<gene>
    <name evidence="1" type="ORF">PsorP6_004119</name>
</gene>
<keyword evidence="2" id="KW-1185">Reference proteome</keyword>
<protein>
    <submittedName>
        <fullName evidence="1">Uncharacterized protein</fullName>
    </submittedName>
</protein>
<evidence type="ECO:0000313" key="2">
    <source>
        <dbReference type="Proteomes" id="UP001163321"/>
    </source>
</evidence>
<evidence type="ECO:0000313" key="1">
    <source>
        <dbReference type="EMBL" id="KAI9906514.1"/>
    </source>
</evidence>
<comment type="caution">
    <text evidence="1">The sequence shown here is derived from an EMBL/GenBank/DDBJ whole genome shotgun (WGS) entry which is preliminary data.</text>
</comment>
<proteinExistence type="predicted"/>
<dbReference type="Proteomes" id="UP001163321">
    <property type="component" value="Chromosome 8"/>
</dbReference>
<name>A0ACC0VKR0_9STRA</name>
<sequence>MNSLAGFVESKSMFKIFAAAYVNSCFKIGILVPLHWLLLILATWFFLGSSYAYTIAVGLPLLLYSHIRVLEESRSIAENVYSLFNITAHADQISVLRKKRELLAEEVHELVADYVDAKFLSAVHKSLASSPKSHRLFHRASSTSDTLLTR</sequence>
<organism evidence="1 2">
    <name type="scientific">Peronosclerospora sorghi</name>
    <dbReference type="NCBI Taxonomy" id="230839"/>
    <lineage>
        <taxon>Eukaryota</taxon>
        <taxon>Sar</taxon>
        <taxon>Stramenopiles</taxon>
        <taxon>Oomycota</taxon>
        <taxon>Peronosporomycetes</taxon>
        <taxon>Peronosporales</taxon>
        <taxon>Peronosporaceae</taxon>
        <taxon>Peronosclerospora</taxon>
    </lineage>
</organism>
<dbReference type="EMBL" id="CM047587">
    <property type="protein sequence ID" value="KAI9906514.1"/>
    <property type="molecule type" value="Genomic_DNA"/>
</dbReference>
<reference evidence="1 2" key="1">
    <citation type="journal article" date="2022" name="bioRxiv">
        <title>The genome of the oomycete Peronosclerospora sorghi, a cosmopolitan pathogen of maize and sorghum, is inflated with dispersed pseudogenes.</title>
        <authorList>
            <person name="Fletcher K."/>
            <person name="Martin F."/>
            <person name="Isakeit T."/>
            <person name="Cavanaugh K."/>
            <person name="Magill C."/>
            <person name="Michelmore R."/>
        </authorList>
    </citation>
    <scope>NUCLEOTIDE SEQUENCE [LARGE SCALE GENOMIC DNA]</scope>
    <source>
        <strain evidence="1">P6</strain>
    </source>
</reference>
<accession>A0ACC0VKR0</accession>